<proteinExistence type="predicted"/>
<sequence length="133" mass="14802">MATYELNQSVSPGNLILIYNSMTPSSIYVKRVEGHIPEKAGFWTLSGPEVYYINKSESAPDYDERLAPPKSDDDESDHDEPILLANIIEGMAARSEANENDKYQDANVVVKPHGREFSSITSEVIVQNVENQA</sequence>
<comment type="caution">
    <text evidence="2">The sequence shown here is derived from an EMBL/GenBank/DDBJ whole genome shotgun (WGS) entry which is preliminary data.</text>
</comment>
<dbReference type="Proteomes" id="UP000266188">
    <property type="component" value="Unassembled WGS sequence"/>
</dbReference>
<dbReference type="EMBL" id="MVGC01000023">
    <property type="protein sequence ID" value="RJE26407.1"/>
    <property type="molecule type" value="Genomic_DNA"/>
</dbReference>
<gene>
    <name evidence="2" type="ORF">PHISCL_01294</name>
</gene>
<keyword evidence="3" id="KW-1185">Reference proteome</keyword>
<evidence type="ECO:0000256" key="1">
    <source>
        <dbReference type="SAM" id="MobiDB-lite"/>
    </source>
</evidence>
<organism evidence="2 3">
    <name type="scientific">Aspergillus sclerotialis</name>
    <dbReference type="NCBI Taxonomy" id="2070753"/>
    <lineage>
        <taxon>Eukaryota</taxon>
        <taxon>Fungi</taxon>
        <taxon>Dikarya</taxon>
        <taxon>Ascomycota</taxon>
        <taxon>Pezizomycotina</taxon>
        <taxon>Eurotiomycetes</taxon>
        <taxon>Eurotiomycetidae</taxon>
        <taxon>Eurotiales</taxon>
        <taxon>Aspergillaceae</taxon>
        <taxon>Aspergillus</taxon>
        <taxon>Aspergillus subgen. Polypaecilum</taxon>
    </lineage>
</organism>
<reference evidence="3" key="1">
    <citation type="submission" date="2017-02" db="EMBL/GenBank/DDBJ databases">
        <authorList>
            <person name="Tafer H."/>
            <person name="Lopandic K."/>
        </authorList>
    </citation>
    <scope>NUCLEOTIDE SEQUENCE [LARGE SCALE GENOMIC DNA]</scope>
    <source>
        <strain evidence="3">CBS 366.77</strain>
    </source>
</reference>
<dbReference type="AlphaFoldDB" id="A0A3A2ZYF5"/>
<protein>
    <submittedName>
        <fullName evidence="2">Uncharacterized protein</fullName>
    </submittedName>
</protein>
<dbReference type="OrthoDB" id="4501419at2759"/>
<accession>A0A3A2ZYF5</accession>
<evidence type="ECO:0000313" key="2">
    <source>
        <dbReference type="EMBL" id="RJE26407.1"/>
    </source>
</evidence>
<feature type="compositionally biased region" description="Basic and acidic residues" evidence="1">
    <location>
        <begin position="62"/>
        <end position="71"/>
    </location>
</feature>
<name>A0A3A2ZYF5_9EURO</name>
<feature type="region of interest" description="Disordered" evidence="1">
    <location>
        <begin position="57"/>
        <end position="80"/>
    </location>
</feature>
<evidence type="ECO:0000313" key="3">
    <source>
        <dbReference type="Proteomes" id="UP000266188"/>
    </source>
</evidence>